<evidence type="ECO:0000256" key="7">
    <source>
        <dbReference type="SAM" id="Phobius"/>
    </source>
</evidence>
<name>A0A0D8XXR5_DICVI</name>
<dbReference type="GO" id="GO:0005886">
    <property type="term" value="C:plasma membrane"/>
    <property type="evidence" value="ECO:0007669"/>
    <property type="project" value="TreeGrafter"/>
</dbReference>
<accession>A0A0D8XXR5</accession>
<dbReference type="STRING" id="29172.A0A0D8XXR5"/>
<dbReference type="GO" id="GO:0005337">
    <property type="term" value="F:nucleoside transmembrane transporter activity"/>
    <property type="evidence" value="ECO:0007669"/>
    <property type="project" value="InterPro"/>
</dbReference>
<comment type="subcellular location">
    <subcellularLocation>
        <location evidence="1">Membrane</location>
        <topology evidence="1">Multi-pass membrane protein</topology>
    </subcellularLocation>
</comment>
<dbReference type="EMBL" id="KN716263">
    <property type="protein sequence ID" value="KJH48559.1"/>
    <property type="molecule type" value="Genomic_DNA"/>
</dbReference>
<dbReference type="InterPro" id="IPR002259">
    <property type="entry name" value="Eqnu_transpt"/>
</dbReference>
<evidence type="ECO:0000313" key="9">
    <source>
        <dbReference type="Proteomes" id="UP000053766"/>
    </source>
</evidence>
<feature type="transmembrane region" description="Helical" evidence="7">
    <location>
        <begin position="418"/>
        <end position="442"/>
    </location>
</feature>
<evidence type="ECO:0000256" key="1">
    <source>
        <dbReference type="ARBA" id="ARBA00004141"/>
    </source>
</evidence>
<dbReference type="Pfam" id="PF01733">
    <property type="entry name" value="Nucleoside_tran"/>
    <property type="match status" value="1"/>
</dbReference>
<keyword evidence="6 7" id="KW-0472">Membrane</keyword>
<reference evidence="8 9" key="1">
    <citation type="submission" date="2013-11" db="EMBL/GenBank/DDBJ databases">
        <title>Draft genome of the bovine lungworm Dictyocaulus viviparus.</title>
        <authorList>
            <person name="Mitreva M."/>
        </authorList>
    </citation>
    <scope>NUCLEOTIDE SEQUENCE [LARGE SCALE GENOMIC DNA]</scope>
    <source>
        <strain evidence="8 9">HannoverDv2000</strain>
    </source>
</reference>
<feature type="transmembrane region" description="Helical" evidence="7">
    <location>
        <begin position="383"/>
        <end position="406"/>
    </location>
</feature>
<feature type="transmembrane region" description="Helical" evidence="7">
    <location>
        <begin position="280"/>
        <end position="300"/>
    </location>
</feature>
<sequence>MLDIISKQSEGTASVTSSSSSSVSSVFMSLPYVNDKYYAVYGIFLLHGVGMLMSWNMFITITPQYYVSYWFTVDGNVTEYAESFMSVIGVTSQLPNVGIMIINMAIAIASSLMLRVVVPLMINCLLVIGIIAMVLLVQPNDNDRNWFYIVTLVIIILMNLCNGVYQSSFYGIVADFPKNYPNSLIIGNNLCGIFTSSMSIITTLVSPDNVKLNALLYFCISVGILIICGLSLAVLVKLPFYRQIVEIGESERMKGNMERPSIAQYWKCFSYCWVQLFNNFFVYFVTLIIFPAMTTETPYYQERGKPWGSFFPENLYFSINTFLNFNVFASFGSLSANYIHFVCGVILPIVEDKISIRLKLSNRTQLVNVLNGEGPSVIFKNEWWFTVAVSMLALTCGYFSSLALIYTPSVVPPSYQKISGMAASIALMLGIVCGVSFTPVIATITASL</sequence>
<evidence type="ECO:0000256" key="4">
    <source>
        <dbReference type="ARBA" id="ARBA00022692"/>
    </source>
</evidence>
<reference evidence="9" key="2">
    <citation type="journal article" date="2016" name="Sci. Rep.">
        <title>Dictyocaulus viviparus genome, variome and transcriptome elucidate lungworm biology and support future intervention.</title>
        <authorList>
            <person name="McNulty S.N."/>
            <person name="Strube C."/>
            <person name="Rosa B.A."/>
            <person name="Martin J.C."/>
            <person name="Tyagi R."/>
            <person name="Choi Y.J."/>
            <person name="Wang Q."/>
            <person name="Hallsworth Pepin K."/>
            <person name="Zhang X."/>
            <person name="Ozersky P."/>
            <person name="Wilson R.K."/>
            <person name="Sternberg P.W."/>
            <person name="Gasser R.B."/>
            <person name="Mitreva M."/>
        </authorList>
    </citation>
    <scope>NUCLEOTIDE SEQUENCE [LARGE SCALE GENOMIC DNA]</scope>
    <source>
        <strain evidence="9">HannoverDv2000</strain>
    </source>
</reference>
<feature type="transmembrane region" description="Helical" evidence="7">
    <location>
        <begin position="321"/>
        <end position="350"/>
    </location>
</feature>
<protein>
    <submittedName>
        <fullName evidence="8">Nucleoside transporter</fullName>
    </submittedName>
</protein>
<evidence type="ECO:0000256" key="3">
    <source>
        <dbReference type="ARBA" id="ARBA00022448"/>
    </source>
</evidence>
<dbReference type="Proteomes" id="UP000053766">
    <property type="component" value="Unassembled WGS sequence"/>
</dbReference>
<feature type="transmembrane region" description="Helical" evidence="7">
    <location>
        <begin position="94"/>
        <end position="114"/>
    </location>
</feature>
<evidence type="ECO:0000256" key="6">
    <source>
        <dbReference type="ARBA" id="ARBA00023136"/>
    </source>
</evidence>
<dbReference type="PANTHER" id="PTHR10332">
    <property type="entry name" value="EQUILIBRATIVE NUCLEOSIDE TRANSPORTER"/>
    <property type="match status" value="1"/>
</dbReference>
<feature type="transmembrane region" description="Helical" evidence="7">
    <location>
        <begin position="120"/>
        <end position="137"/>
    </location>
</feature>
<feature type="transmembrane region" description="Helical" evidence="7">
    <location>
        <begin position="214"/>
        <end position="236"/>
    </location>
</feature>
<organism evidence="8 9">
    <name type="scientific">Dictyocaulus viviparus</name>
    <name type="common">Bovine lungworm</name>
    <dbReference type="NCBI Taxonomy" id="29172"/>
    <lineage>
        <taxon>Eukaryota</taxon>
        <taxon>Metazoa</taxon>
        <taxon>Ecdysozoa</taxon>
        <taxon>Nematoda</taxon>
        <taxon>Chromadorea</taxon>
        <taxon>Rhabditida</taxon>
        <taxon>Rhabditina</taxon>
        <taxon>Rhabditomorpha</taxon>
        <taxon>Strongyloidea</taxon>
        <taxon>Metastrongylidae</taxon>
        <taxon>Dictyocaulus</taxon>
    </lineage>
</organism>
<evidence type="ECO:0000256" key="2">
    <source>
        <dbReference type="ARBA" id="ARBA00007965"/>
    </source>
</evidence>
<feature type="transmembrane region" description="Helical" evidence="7">
    <location>
        <begin position="185"/>
        <end position="205"/>
    </location>
</feature>
<feature type="transmembrane region" description="Helical" evidence="7">
    <location>
        <begin position="146"/>
        <end position="165"/>
    </location>
</feature>
<keyword evidence="9" id="KW-1185">Reference proteome</keyword>
<evidence type="ECO:0000313" key="8">
    <source>
        <dbReference type="EMBL" id="KJH48559.1"/>
    </source>
</evidence>
<gene>
    <name evidence="8" type="ORF">DICVIV_05303</name>
</gene>
<keyword evidence="4 7" id="KW-0812">Transmembrane</keyword>
<dbReference type="PRINTS" id="PR01130">
    <property type="entry name" value="DERENTRNSPRT"/>
</dbReference>
<dbReference type="PANTHER" id="PTHR10332:SF28">
    <property type="entry name" value="EQUILIBRATIVE NUCLEOSIDE TRANSPORTER (ENT) FAMILY"/>
    <property type="match status" value="1"/>
</dbReference>
<keyword evidence="3" id="KW-0813">Transport</keyword>
<evidence type="ECO:0000256" key="5">
    <source>
        <dbReference type="ARBA" id="ARBA00022989"/>
    </source>
</evidence>
<dbReference type="OrthoDB" id="1856718at2759"/>
<feature type="transmembrane region" description="Helical" evidence="7">
    <location>
        <begin position="38"/>
        <end position="59"/>
    </location>
</feature>
<comment type="similarity">
    <text evidence="2">Belongs to the SLC29A/ENT transporter (TC 2.A.57) family.</text>
</comment>
<dbReference type="AlphaFoldDB" id="A0A0D8XXR5"/>
<proteinExistence type="inferred from homology"/>
<keyword evidence="5 7" id="KW-1133">Transmembrane helix</keyword>